<reference evidence="13" key="1">
    <citation type="submission" date="2022-11" db="UniProtKB">
        <authorList>
            <consortium name="WormBaseParasite"/>
        </authorList>
    </citation>
    <scope>IDENTIFICATION</scope>
</reference>
<evidence type="ECO:0000313" key="13">
    <source>
        <dbReference type="WBParaSite" id="PSU_v2.g10966.t1"/>
    </source>
</evidence>
<comment type="similarity">
    <text evidence="2 10">Belongs to the FAD-binding oxidoreductase/transferase type 4 family.</text>
</comment>
<keyword evidence="10" id="KW-0576">Peroxisome</keyword>
<keyword evidence="10" id="KW-0808">Transferase</keyword>
<dbReference type="Gene3D" id="3.30.300.330">
    <property type="match status" value="1"/>
</dbReference>
<dbReference type="InterPro" id="IPR006094">
    <property type="entry name" value="Oxid_FAD_bind_N"/>
</dbReference>
<dbReference type="GO" id="GO:0008609">
    <property type="term" value="F:alkylglycerone-phosphate synthase activity"/>
    <property type="evidence" value="ECO:0007669"/>
    <property type="project" value="UniProtKB-EC"/>
</dbReference>
<feature type="binding site" evidence="8">
    <location>
        <begin position="160"/>
        <end position="166"/>
    </location>
    <ligand>
        <name>FAD</name>
        <dbReference type="ChEBI" id="CHEBI:57692"/>
    </ligand>
</feature>
<dbReference type="AlphaFoldDB" id="A0A914XVG5"/>
<dbReference type="SUPFAM" id="SSF55103">
    <property type="entry name" value="FAD-linked oxidases, C-terminal domain"/>
    <property type="match status" value="1"/>
</dbReference>
<feature type="domain" description="FAD-binding PCMH-type" evidence="11">
    <location>
        <begin position="128"/>
        <end position="310"/>
    </location>
</feature>
<dbReference type="InterPro" id="IPR016166">
    <property type="entry name" value="FAD-bd_PCMH"/>
</dbReference>
<dbReference type="InterPro" id="IPR036318">
    <property type="entry name" value="FAD-bd_PCMH-like_sf"/>
</dbReference>
<keyword evidence="4 10" id="KW-0285">Flavoprotein</keyword>
<dbReference type="GO" id="GO:0071949">
    <property type="term" value="F:FAD binding"/>
    <property type="evidence" value="ECO:0007669"/>
    <property type="project" value="InterPro"/>
</dbReference>
<dbReference type="EC" id="2.5.1.26" evidence="3 10"/>
<dbReference type="Gene3D" id="3.30.160.650">
    <property type="match status" value="1"/>
</dbReference>
<dbReference type="InterPro" id="IPR025650">
    <property type="entry name" value="Alkyl-DHAP_Synthase"/>
</dbReference>
<comment type="subunit">
    <text evidence="10">Homodimer.</text>
</comment>
<evidence type="ECO:0000256" key="2">
    <source>
        <dbReference type="ARBA" id="ARBA00008000"/>
    </source>
</evidence>
<accession>A0A914XVG5</accession>
<evidence type="ECO:0000256" key="4">
    <source>
        <dbReference type="ARBA" id="ARBA00022630"/>
    </source>
</evidence>
<dbReference type="GO" id="GO:0005777">
    <property type="term" value="C:peroxisome"/>
    <property type="evidence" value="ECO:0007669"/>
    <property type="project" value="UniProtKB-SubCell"/>
</dbReference>
<evidence type="ECO:0000259" key="11">
    <source>
        <dbReference type="PROSITE" id="PS51387"/>
    </source>
</evidence>
<evidence type="ECO:0000313" key="12">
    <source>
        <dbReference type="Proteomes" id="UP000887577"/>
    </source>
</evidence>
<dbReference type="PROSITE" id="PS51387">
    <property type="entry name" value="FAD_PCMH"/>
    <property type="match status" value="1"/>
</dbReference>
<feature type="site" description="Important for enzyme activity" evidence="9">
    <location>
        <position position="345"/>
    </location>
</feature>
<dbReference type="GO" id="GO:0008610">
    <property type="term" value="P:lipid biosynthetic process"/>
    <property type="evidence" value="ECO:0007669"/>
    <property type="project" value="InterPro"/>
</dbReference>
<keyword evidence="10" id="KW-0444">Lipid biosynthesis</keyword>
<dbReference type="Gene3D" id="3.30.70.3450">
    <property type="match status" value="1"/>
</dbReference>
<keyword evidence="5 8" id="KW-0274">FAD</keyword>
<evidence type="ECO:0000256" key="5">
    <source>
        <dbReference type="ARBA" id="ARBA00022827"/>
    </source>
</evidence>
<dbReference type="InterPro" id="IPR016167">
    <property type="entry name" value="FAD-bd_PCMH_sub1"/>
</dbReference>
<dbReference type="WBParaSite" id="PSU_v2.g10966.t1">
    <property type="protein sequence ID" value="PSU_v2.g10966.t1"/>
    <property type="gene ID" value="PSU_v2.g10966"/>
</dbReference>
<feature type="binding site" evidence="8">
    <location>
        <begin position="229"/>
        <end position="235"/>
    </location>
    <ligand>
        <name>FAD</name>
        <dbReference type="ChEBI" id="CHEBI:57692"/>
    </ligand>
</feature>
<feature type="binding site" evidence="8">
    <location>
        <begin position="294"/>
        <end position="300"/>
    </location>
    <ligand>
        <name>FAD</name>
        <dbReference type="ChEBI" id="CHEBI:57692"/>
    </ligand>
</feature>
<evidence type="ECO:0000256" key="6">
    <source>
        <dbReference type="PIRSR" id="PIRSR625650-1"/>
    </source>
</evidence>
<evidence type="ECO:0000256" key="1">
    <source>
        <dbReference type="ARBA" id="ARBA00004670"/>
    </source>
</evidence>
<comment type="catalytic activity">
    <reaction evidence="10">
        <text>a long chain fatty alcohol + a 1-acylglycerone 3-phosphate = a 1-O-alkylglycerone 3-phosphate + a long-chain fatty acid + H(+)</text>
        <dbReference type="Rhea" id="RHEA:36171"/>
        <dbReference type="ChEBI" id="CHEBI:15378"/>
        <dbReference type="ChEBI" id="CHEBI:17135"/>
        <dbReference type="ChEBI" id="CHEBI:57534"/>
        <dbReference type="ChEBI" id="CHEBI:57560"/>
        <dbReference type="ChEBI" id="CHEBI:73315"/>
        <dbReference type="EC" id="2.5.1.26"/>
    </reaction>
</comment>
<comment type="cofactor">
    <cofactor evidence="8 10">
        <name>FAD</name>
        <dbReference type="ChEBI" id="CHEBI:57692"/>
    </cofactor>
</comment>
<dbReference type="Pfam" id="PF01565">
    <property type="entry name" value="FAD_binding_4"/>
    <property type="match status" value="1"/>
</dbReference>
<keyword evidence="10" id="KW-0443">Lipid metabolism</keyword>
<comment type="subcellular location">
    <subcellularLocation>
        <location evidence="10">Peroxisome</location>
    </subcellularLocation>
</comment>
<dbReference type="Gene3D" id="3.30.465.10">
    <property type="match status" value="1"/>
</dbReference>
<feature type="binding site" evidence="7">
    <location>
        <position position="441"/>
    </location>
    <ligand>
        <name>substrate</name>
    </ligand>
</feature>
<name>A0A914XVG5_9BILA</name>
<organism evidence="12 13">
    <name type="scientific">Panagrolaimus superbus</name>
    <dbReference type="NCBI Taxonomy" id="310955"/>
    <lineage>
        <taxon>Eukaryota</taxon>
        <taxon>Metazoa</taxon>
        <taxon>Ecdysozoa</taxon>
        <taxon>Nematoda</taxon>
        <taxon>Chromadorea</taxon>
        <taxon>Rhabditida</taxon>
        <taxon>Tylenchina</taxon>
        <taxon>Panagrolaimomorpha</taxon>
        <taxon>Panagrolaimoidea</taxon>
        <taxon>Panagrolaimidae</taxon>
        <taxon>Panagrolaimus</taxon>
    </lineage>
</organism>
<dbReference type="Proteomes" id="UP000887577">
    <property type="component" value="Unplaced"/>
</dbReference>
<protein>
    <recommendedName>
        <fullName evidence="3 10">Alkylglycerone-phosphate synthase</fullName>
        <shortName evidence="10">Alkyl-DHAP synthase</shortName>
        <ecNumber evidence="3 10">2.5.1.26</ecNumber>
    </recommendedName>
</protein>
<feature type="binding site" evidence="8">
    <location>
        <begin position="242"/>
        <end position="245"/>
    </location>
    <ligand>
        <name>FAD</name>
        <dbReference type="ChEBI" id="CHEBI:57692"/>
    </ligand>
</feature>
<feature type="active site" description="Proton donor/acceptor" evidence="6">
    <location>
        <position position="504"/>
    </location>
</feature>
<dbReference type="InterPro" id="IPR016164">
    <property type="entry name" value="FAD-linked_Oxase-like_C"/>
</dbReference>
<comment type="function">
    <text evidence="10">Catalyzes the exchange of an acyl for a long-chain alkyl group and the formation of the ether bond in the biosynthesis of ether phospholipids.</text>
</comment>
<dbReference type="InterPro" id="IPR004113">
    <property type="entry name" value="FAD-bd_oxidored_4_C"/>
</dbReference>
<comment type="pathway">
    <text evidence="1 10">Glycerolipid metabolism; ether lipid biosynthesis.</text>
</comment>
<evidence type="ECO:0000256" key="9">
    <source>
        <dbReference type="PIRSR" id="PIRSR625650-4"/>
    </source>
</evidence>
<evidence type="ECO:0000256" key="10">
    <source>
        <dbReference type="RuleBase" id="RU363113"/>
    </source>
</evidence>
<dbReference type="InterPro" id="IPR016169">
    <property type="entry name" value="FAD-bd_PCMH_sub2"/>
</dbReference>
<dbReference type="Gene3D" id="3.30.43.10">
    <property type="entry name" value="Uridine Diphospho-n-acetylenolpyruvylglucosamine Reductase, domain 2"/>
    <property type="match status" value="1"/>
</dbReference>
<dbReference type="PANTHER" id="PTHR46568">
    <property type="entry name" value="ALKYLDIHYDROXYACETONEPHOSPHATE SYNTHASE, PEROXISOMAL"/>
    <property type="match status" value="1"/>
</dbReference>
<dbReference type="Gene3D" id="1.10.45.10">
    <property type="entry name" value="Vanillyl-alcohol Oxidase, Chain A, domain 4"/>
    <property type="match status" value="1"/>
</dbReference>
<dbReference type="InterPro" id="IPR016171">
    <property type="entry name" value="Vanillyl_alc_oxidase_C-sub2"/>
</dbReference>
<proteinExistence type="inferred from homology"/>
<sequence>MPLVQEYNVPRTYRDDILKWNGWGYNDSHFDLKEDNTVFLTGNRYELSGKDLPSLRPWFEQNLQVDISKNRPSQKLSDVKIPDAIDNQEFIDFLRENGIAFSNGPNYRLIRSHGHTIHDMLMLRYGSPDRIPDIVVWPQSENDVEKIVETANKLNVAIIPIGGGTSVSNALNCPTEENRTICSLDMSLMDKVIYIDETNFTCRAQAGIVGQEFEKLLNEKGFTCGHEPDSIEFSTLGGWISTRASGMKKNKYGNIEDLLVHVNIVTSKGLIRRQCQVPRISSGPDIHHIILGSEGTYGVITEATVKIFPLPECKKYGSIVFPNFHSGVEFFREVARLRIQPASLRLVDNEQFIMGQALKMKAESYWQELTSKLGKLYITKWKGFKVETMVAATCVFEGTTEEVEAHLKQLNTVAEKFGGIASGEENGRYGYRLTFAIAYLRDMGMEYGLVGESFETSVPWDRVEKLCLNVKQLMIRKGKDLGVTVPVLATCRVTQVYDVGACVYFYLGFNANGVADALHVYDEIETAARDEIIACGGSISHHHGIGKLRKHWLPSTVGHVGISVLKSIKNELDPRNIFASNNLIDSNPSKL</sequence>
<evidence type="ECO:0000256" key="8">
    <source>
        <dbReference type="PIRSR" id="PIRSR625650-3"/>
    </source>
</evidence>
<dbReference type="SUPFAM" id="SSF56176">
    <property type="entry name" value="FAD-binding/transporter-associated domain-like"/>
    <property type="match status" value="1"/>
</dbReference>
<dbReference type="PANTHER" id="PTHR46568:SF1">
    <property type="entry name" value="ALKYLDIHYDROXYACETONEPHOSPHATE SYNTHASE, PEROXISOMAL"/>
    <property type="match status" value="1"/>
</dbReference>
<evidence type="ECO:0000256" key="7">
    <source>
        <dbReference type="PIRSR" id="PIRSR625650-2"/>
    </source>
</evidence>
<dbReference type="Pfam" id="PF02913">
    <property type="entry name" value="FAD-oxidase_C"/>
    <property type="match status" value="1"/>
</dbReference>
<keyword evidence="12" id="KW-1185">Reference proteome</keyword>
<evidence type="ECO:0000256" key="3">
    <source>
        <dbReference type="ARBA" id="ARBA00012385"/>
    </source>
</evidence>